<evidence type="ECO:0000313" key="2">
    <source>
        <dbReference type="Proteomes" id="UP001352263"/>
    </source>
</evidence>
<reference evidence="1 2" key="1">
    <citation type="submission" date="2023-10" db="EMBL/GenBank/DDBJ databases">
        <title>Noviherbaspirillum sp. CPCC 100848 genome assembly.</title>
        <authorList>
            <person name="Li X.Y."/>
            <person name="Fang X.M."/>
        </authorList>
    </citation>
    <scope>NUCLEOTIDE SEQUENCE [LARGE SCALE GENOMIC DNA]</scope>
    <source>
        <strain evidence="1 2">CPCC 100848</strain>
    </source>
</reference>
<protein>
    <submittedName>
        <fullName evidence="1">Cellulose biosynthesis protein BcsQ</fullName>
    </submittedName>
</protein>
<dbReference type="InterPro" id="IPR017746">
    <property type="entry name" value="Cellulose_synthase_operon_BcsQ"/>
</dbReference>
<dbReference type="InterPro" id="IPR050678">
    <property type="entry name" value="DNA_Partitioning_ATPase"/>
</dbReference>
<comment type="caution">
    <text evidence="1">The sequence shown here is derived from an EMBL/GenBank/DDBJ whole genome shotgun (WGS) entry which is preliminary data.</text>
</comment>
<dbReference type="PANTHER" id="PTHR13696:SF52">
    <property type="entry name" value="PARA FAMILY PROTEIN CT_582"/>
    <property type="match status" value="1"/>
</dbReference>
<evidence type="ECO:0000313" key="1">
    <source>
        <dbReference type="EMBL" id="MEC4719801.1"/>
    </source>
</evidence>
<accession>A0ABU6J864</accession>
<dbReference type="NCBIfam" id="TIGR03371">
    <property type="entry name" value="cellulose_yhjQ"/>
    <property type="match status" value="1"/>
</dbReference>
<dbReference type="SUPFAM" id="SSF52540">
    <property type="entry name" value="P-loop containing nucleoside triphosphate hydrolases"/>
    <property type="match status" value="1"/>
</dbReference>
<proteinExistence type="predicted"/>
<dbReference type="RefSeq" id="WP_326506515.1">
    <property type="nucleotide sequence ID" value="NZ_JAWIIV010000008.1"/>
</dbReference>
<dbReference type="Proteomes" id="UP001352263">
    <property type="component" value="Unassembled WGS sequence"/>
</dbReference>
<name>A0ABU6J864_9BURK</name>
<dbReference type="InterPro" id="IPR027417">
    <property type="entry name" value="P-loop_NTPase"/>
</dbReference>
<gene>
    <name evidence="1" type="primary">bcsQ</name>
    <name evidence="1" type="ORF">RY831_11625</name>
</gene>
<dbReference type="Pfam" id="PF06564">
    <property type="entry name" value="CBP_BcsQ"/>
    <property type="match status" value="1"/>
</dbReference>
<organism evidence="1 2">
    <name type="scientific">Noviherbaspirillum album</name>
    <dbReference type="NCBI Taxonomy" id="3080276"/>
    <lineage>
        <taxon>Bacteria</taxon>
        <taxon>Pseudomonadati</taxon>
        <taxon>Pseudomonadota</taxon>
        <taxon>Betaproteobacteria</taxon>
        <taxon>Burkholderiales</taxon>
        <taxon>Oxalobacteraceae</taxon>
        <taxon>Noviherbaspirillum</taxon>
    </lineage>
</organism>
<keyword evidence="2" id="KW-1185">Reference proteome</keyword>
<dbReference type="EMBL" id="JAWIIV010000008">
    <property type="protein sequence ID" value="MEC4719801.1"/>
    <property type="molecule type" value="Genomic_DNA"/>
</dbReference>
<dbReference type="Gene3D" id="3.40.50.300">
    <property type="entry name" value="P-loop containing nucleotide triphosphate hydrolases"/>
    <property type="match status" value="1"/>
</dbReference>
<sequence length="254" mass="27838">MKVVAVLSAIGGAGATTVAAHLATALHMQKRQTLAFDFCTDNLLRLHFGMPWNDHGGFAADLLNGRDWHKSAYRSSTGVDFVPFGQLASEEALDQLTGWLREHPGWFRNQLSAIQAPHDTITICDCPRMPAALREQVLAAADMVLLVCSPDTVSYASSTRIAAEVRMAHGPSTMIVLSGFDPSRRLDRDISVLLRTQHKQSLSPVVVHRDESLREALACKQTVFDFAPSSQAAYDFTALATWTMARLGHEEVHA</sequence>
<dbReference type="PANTHER" id="PTHR13696">
    <property type="entry name" value="P-LOOP CONTAINING NUCLEOSIDE TRIPHOSPHATE HYDROLASE"/>
    <property type="match status" value="1"/>
</dbReference>